<sequence>MSISNEKASNVPTDAADESTMSSVVGESKKGKPKHRNSASSATVSSITSNDIYSAFGVDRPSSGKVSKLLQPKQRKSVSSITVSSTTSSDIYSAFGIKRSEEEVSDMGIEIDFGNFDPKAAAKKPKKKKKKALKSMEKPTLKGIPDEMPALETIPDENPVVEAAADENLNPGKTTSKVQPTIEAVPENIISNSDSPMVPIGDLQDKDSIEQAAIETSSTSLKILPEPTNSNYFQSSYTAEMEGVLEDVEAQTSSTGQAKQEKCFHEPTRAKKGNRKLKLCLLLFLILVSASAGAAYYRLNKQRAVMITMTKTTAMKEEEVSPTTTVETTRAISLIIGAMTNDRCLFSFGVSIPWSWLSMHRTSRQ</sequence>
<proteinExistence type="predicted"/>
<feature type="transmembrane region" description="Helical" evidence="2">
    <location>
        <begin position="279"/>
        <end position="299"/>
    </location>
</feature>
<keyword evidence="2" id="KW-1133">Transmembrane helix</keyword>
<protein>
    <submittedName>
        <fullName evidence="3">Uncharacterized protein</fullName>
    </submittedName>
</protein>
<accession>A0AAD2FIT4</accession>
<feature type="compositionally biased region" description="Low complexity" evidence="1">
    <location>
        <begin position="38"/>
        <end position="49"/>
    </location>
</feature>
<keyword evidence="2" id="KW-0812">Transmembrane</keyword>
<keyword evidence="2" id="KW-0472">Membrane</keyword>
<gene>
    <name evidence="3" type="ORF">CYCCA115_LOCUS8078</name>
</gene>
<evidence type="ECO:0000313" key="3">
    <source>
        <dbReference type="EMBL" id="CAJ1942700.1"/>
    </source>
</evidence>
<dbReference type="Proteomes" id="UP001295423">
    <property type="component" value="Unassembled WGS sequence"/>
</dbReference>
<reference evidence="3" key="1">
    <citation type="submission" date="2023-08" db="EMBL/GenBank/DDBJ databases">
        <authorList>
            <person name="Audoor S."/>
            <person name="Bilcke G."/>
        </authorList>
    </citation>
    <scope>NUCLEOTIDE SEQUENCE</scope>
</reference>
<feature type="region of interest" description="Disordered" evidence="1">
    <location>
        <begin position="1"/>
        <end position="83"/>
    </location>
</feature>
<name>A0AAD2FIT4_9STRA</name>
<comment type="caution">
    <text evidence="3">The sequence shown here is derived from an EMBL/GenBank/DDBJ whole genome shotgun (WGS) entry which is preliminary data.</text>
</comment>
<dbReference type="EMBL" id="CAKOGP040001112">
    <property type="protein sequence ID" value="CAJ1942700.1"/>
    <property type="molecule type" value="Genomic_DNA"/>
</dbReference>
<organism evidence="3 4">
    <name type="scientific">Cylindrotheca closterium</name>
    <dbReference type="NCBI Taxonomy" id="2856"/>
    <lineage>
        <taxon>Eukaryota</taxon>
        <taxon>Sar</taxon>
        <taxon>Stramenopiles</taxon>
        <taxon>Ochrophyta</taxon>
        <taxon>Bacillariophyta</taxon>
        <taxon>Bacillariophyceae</taxon>
        <taxon>Bacillariophycidae</taxon>
        <taxon>Bacillariales</taxon>
        <taxon>Bacillariaceae</taxon>
        <taxon>Cylindrotheca</taxon>
    </lineage>
</organism>
<feature type="region of interest" description="Disordered" evidence="1">
    <location>
        <begin position="117"/>
        <end position="152"/>
    </location>
</feature>
<evidence type="ECO:0000256" key="2">
    <source>
        <dbReference type="SAM" id="Phobius"/>
    </source>
</evidence>
<feature type="compositionally biased region" description="Basic residues" evidence="1">
    <location>
        <begin position="121"/>
        <end position="133"/>
    </location>
</feature>
<dbReference type="AlphaFoldDB" id="A0AAD2FIT4"/>
<evidence type="ECO:0000256" key="1">
    <source>
        <dbReference type="SAM" id="MobiDB-lite"/>
    </source>
</evidence>
<keyword evidence="4" id="KW-1185">Reference proteome</keyword>
<evidence type="ECO:0000313" key="4">
    <source>
        <dbReference type="Proteomes" id="UP001295423"/>
    </source>
</evidence>
<feature type="compositionally biased region" description="Polar residues" evidence="1">
    <location>
        <begin position="1"/>
        <end position="12"/>
    </location>
</feature>